<sequence length="406" mass="42254">MKTTTTSRVLATTLVTALAGIGLTLPAAGATGSALEPAVPPAHGISHGASQGTSHSRELQADVDAIMKTGTVAVVARSTGPRGSRTATAGVAETVTGEAARPGDRFRIASASKTFVATVVLQLVGEGRLSLDDTLEDWLPGVVSGHGNDGGAITVRQLLQHTSGLFDYTGDFPALTGKAAYEAGRYTTWTPEQLVGIAMKHAPAFAPGDGWSYSNTNYILAGMIIEKATGRTWQQEVTARVIRPLGLRHTLAPTTDSRIPGRHLHGYSSFGEAGEPLDATEFNPSAAGAAGAMISTTADLTRFYQALLGGRLLRPAELTAMKTTVRAPELDPGWAGARYGLGLMEIPLSCGGSYYSHGGDIPGYTTRDGVSADGRRTVVLNATGDGSDDSTTQQTENTLIDNELCE</sequence>
<feature type="compositionally biased region" description="Polar residues" evidence="1">
    <location>
        <begin position="389"/>
        <end position="400"/>
    </location>
</feature>
<accession>A0ABZ1JF49</accession>
<proteinExistence type="predicted"/>
<organism evidence="4 5">
    <name type="scientific">Streptomyces tauricus</name>
    <dbReference type="NCBI Taxonomy" id="68274"/>
    <lineage>
        <taxon>Bacteria</taxon>
        <taxon>Bacillati</taxon>
        <taxon>Actinomycetota</taxon>
        <taxon>Actinomycetes</taxon>
        <taxon>Kitasatosporales</taxon>
        <taxon>Streptomycetaceae</taxon>
        <taxon>Streptomyces</taxon>
        <taxon>Streptomyces aurantiacus group</taxon>
    </lineage>
</organism>
<dbReference type="PANTHER" id="PTHR46825:SF7">
    <property type="entry name" value="D-ALANYL-D-ALANINE CARBOXYPEPTIDASE"/>
    <property type="match status" value="1"/>
</dbReference>
<feature type="domain" description="Beta-lactamase-related" evidence="3">
    <location>
        <begin position="63"/>
        <end position="393"/>
    </location>
</feature>
<keyword evidence="2" id="KW-0732">Signal</keyword>
<reference evidence="4" key="1">
    <citation type="submission" date="2022-10" db="EMBL/GenBank/DDBJ databases">
        <title>The complete genomes of actinobacterial strains from the NBC collection.</title>
        <authorList>
            <person name="Joergensen T.S."/>
            <person name="Alvarez Arevalo M."/>
            <person name="Sterndorff E.B."/>
            <person name="Faurdal D."/>
            <person name="Vuksanovic O."/>
            <person name="Mourched A.-S."/>
            <person name="Charusanti P."/>
            <person name="Shaw S."/>
            <person name="Blin K."/>
            <person name="Weber T."/>
        </authorList>
    </citation>
    <scope>NUCLEOTIDE SEQUENCE</scope>
    <source>
        <strain evidence="4">NBC_00189</strain>
    </source>
</reference>
<feature type="chain" id="PRO_5047235721" evidence="2">
    <location>
        <begin position="30"/>
        <end position="406"/>
    </location>
</feature>
<dbReference type="InterPro" id="IPR050491">
    <property type="entry name" value="AmpC-like"/>
</dbReference>
<evidence type="ECO:0000313" key="4">
    <source>
        <dbReference type="EMBL" id="WTP50241.1"/>
    </source>
</evidence>
<dbReference type="PANTHER" id="PTHR46825">
    <property type="entry name" value="D-ALANYL-D-ALANINE-CARBOXYPEPTIDASE/ENDOPEPTIDASE AMPH"/>
    <property type="match status" value="1"/>
</dbReference>
<dbReference type="EMBL" id="CP108133">
    <property type="protein sequence ID" value="WTP50241.1"/>
    <property type="molecule type" value="Genomic_DNA"/>
</dbReference>
<gene>
    <name evidence="4" type="ORF">OG288_19165</name>
</gene>
<dbReference type="InterPro" id="IPR012338">
    <property type="entry name" value="Beta-lactam/transpept-like"/>
</dbReference>
<dbReference type="RefSeq" id="WP_328937920.1">
    <property type="nucleotide sequence ID" value="NZ_CP108133.1"/>
</dbReference>
<evidence type="ECO:0000256" key="1">
    <source>
        <dbReference type="SAM" id="MobiDB-lite"/>
    </source>
</evidence>
<dbReference type="Gene3D" id="3.40.710.10">
    <property type="entry name" value="DD-peptidase/beta-lactamase superfamily"/>
    <property type="match status" value="1"/>
</dbReference>
<dbReference type="SUPFAM" id="SSF56601">
    <property type="entry name" value="beta-lactamase/transpeptidase-like"/>
    <property type="match status" value="1"/>
</dbReference>
<dbReference type="Pfam" id="PF00144">
    <property type="entry name" value="Beta-lactamase"/>
    <property type="match status" value="1"/>
</dbReference>
<protein>
    <submittedName>
        <fullName evidence="4">Beta-lactamase family protein</fullName>
    </submittedName>
</protein>
<feature type="region of interest" description="Disordered" evidence="1">
    <location>
        <begin position="382"/>
        <end position="406"/>
    </location>
</feature>
<feature type="region of interest" description="Disordered" evidence="1">
    <location>
        <begin position="38"/>
        <end position="57"/>
    </location>
</feature>
<evidence type="ECO:0000256" key="2">
    <source>
        <dbReference type="SAM" id="SignalP"/>
    </source>
</evidence>
<evidence type="ECO:0000313" key="5">
    <source>
        <dbReference type="Proteomes" id="UP001432166"/>
    </source>
</evidence>
<feature type="signal peptide" evidence="2">
    <location>
        <begin position="1"/>
        <end position="29"/>
    </location>
</feature>
<keyword evidence="5" id="KW-1185">Reference proteome</keyword>
<dbReference type="Proteomes" id="UP001432166">
    <property type="component" value="Chromosome"/>
</dbReference>
<name>A0ABZ1JF49_9ACTN</name>
<evidence type="ECO:0000259" key="3">
    <source>
        <dbReference type="Pfam" id="PF00144"/>
    </source>
</evidence>
<dbReference type="InterPro" id="IPR001466">
    <property type="entry name" value="Beta-lactam-related"/>
</dbReference>